<feature type="signal peptide" evidence="7">
    <location>
        <begin position="1"/>
        <end position="19"/>
    </location>
</feature>
<comment type="subcellular location">
    <subcellularLocation>
        <location evidence="1">Cytoplasm</location>
    </subcellularLocation>
</comment>
<protein>
    <recommendedName>
        <fullName evidence="8">CHCH domain-containing protein</fullName>
    </recommendedName>
</protein>
<organism evidence="9 10">
    <name type="scientific">Testicularia cyperi</name>
    <dbReference type="NCBI Taxonomy" id="1882483"/>
    <lineage>
        <taxon>Eukaryota</taxon>
        <taxon>Fungi</taxon>
        <taxon>Dikarya</taxon>
        <taxon>Basidiomycota</taxon>
        <taxon>Ustilaginomycotina</taxon>
        <taxon>Ustilaginomycetes</taxon>
        <taxon>Ustilaginales</taxon>
        <taxon>Anthracoideaceae</taxon>
        <taxon>Testicularia</taxon>
    </lineage>
</organism>
<evidence type="ECO:0000256" key="1">
    <source>
        <dbReference type="ARBA" id="ARBA00004496"/>
    </source>
</evidence>
<feature type="compositionally biased region" description="Gly residues" evidence="6">
    <location>
        <begin position="179"/>
        <end position="188"/>
    </location>
</feature>
<evidence type="ECO:0000256" key="6">
    <source>
        <dbReference type="SAM" id="MobiDB-lite"/>
    </source>
</evidence>
<name>A0A317XQY6_9BASI</name>
<keyword evidence="3" id="KW-1015">Disulfide bond</keyword>
<evidence type="ECO:0000256" key="5">
    <source>
        <dbReference type="ARBA" id="ARBA00038223"/>
    </source>
</evidence>
<dbReference type="InterPro" id="IPR051383">
    <property type="entry name" value="COX19"/>
</dbReference>
<evidence type="ECO:0000256" key="4">
    <source>
        <dbReference type="ARBA" id="ARBA00037279"/>
    </source>
</evidence>
<sequence>MSTCLLCMGWLIYALPGECRDVMLEYMKCIKANKNDNGACRHLSKAYLQCRMDKGLMEQDNMDNLGFNGVGDDSSPREPHHKGAKPPGSNAALHRAGRPESQTPPSLGTRGSPESAEQQGGKEPHHPGAKPAGANAAILRADQKNQSQKAQASFAGDSHGQHGHTSPTTSNTSYAGASSGQGGAGRLV</sequence>
<feature type="domain" description="CHCH" evidence="8">
    <location>
        <begin position="19"/>
        <end position="52"/>
    </location>
</feature>
<dbReference type="AlphaFoldDB" id="A0A317XQY6"/>
<feature type="region of interest" description="Disordered" evidence="6">
    <location>
        <begin position="61"/>
        <end position="188"/>
    </location>
</feature>
<dbReference type="PANTHER" id="PTHR21107:SF2">
    <property type="entry name" value="CYTOCHROME C OXIDASE ASSEMBLY PROTEIN COX19"/>
    <property type="match status" value="1"/>
</dbReference>
<dbReference type="GO" id="GO:0005758">
    <property type="term" value="C:mitochondrial intermembrane space"/>
    <property type="evidence" value="ECO:0007669"/>
    <property type="project" value="TreeGrafter"/>
</dbReference>
<dbReference type="GO" id="GO:0033617">
    <property type="term" value="P:mitochondrial respiratory chain complex IV assembly"/>
    <property type="evidence" value="ECO:0007669"/>
    <property type="project" value="TreeGrafter"/>
</dbReference>
<reference evidence="9 10" key="1">
    <citation type="journal article" date="2018" name="Mol. Biol. Evol.">
        <title>Broad Genomic Sampling Reveals a Smut Pathogenic Ancestry of the Fungal Clade Ustilaginomycotina.</title>
        <authorList>
            <person name="Kijpornyongpan T."/>
            <person name="Mondo S.J."/>
            <person name="Barry K."/>
            <person name="Sandor L."/>
            <person name="Lee J."/>
            <person name="Lipzen A."/>
            <person name="Pangilinan J."/>
            <person name="LaButti K."/>
            <person name="Hainaut M."/>
            <person name="Henrissat B."/>
            <person name="Grigoriev I.V."/>
            <person name="Spatafora J.W."/>
            <person name="Aime M.C."/>
        </authorList>
    </citation>
    <scope>NUCLEOTIDE SEQUENCE [LARGE SCALE GENOMIC DNA]</scope>
    <source>
        <strain evidence="9 10">MCA 3645</strain>
    </source>
</reference>
<dbReference type="InterPro" id="IPR010625">
    <property type="entry name" value="CHCH"/>
</dbReference>
<comment type="similarity">
    <text evidence="5">Belongs to the COX19 family.</text>
</comment>
<evidence type="ECO:0000313" key="10">
    <source>
        <dbReference type="Proteomes" id="UP000246740"/>
    </source>
</evidence>
<evidence type="ECO:0000313" key="9">
    <source>
        <dbReference type="EMBL" id="PWY99710.1"/>
    </source>
</evidence>
<dbReference type="Pfam" id="PF06747">
    <property type="entry name" value="CHCH"/>
    <property type="match status" value="1"/>
</dbReference>
<dbReference type="PROSITE" id="PS51808">
    <property type="entry name" value="CHCH"/>
    <property type="match status" value="1"/>
</dbReference>
<keyword evidence="2" id="KW-0963">Cytoplasm</keyword>
<dbReference type="EMBL" id="KZ819194">
    <property type="protein sequence ID" value="PWY99710.1"/>
    <property type="molecule type" value="Genomic_DNA"/>
</dbReference>
<feature type="chain" id="PRO_5016294015" description="CHCH domain-containing protein" evidence="7">
    <location>
        <begin position="20"/>
        <end position="188"/>
    </location>
</feature>
<keyword evidence="10" id="KW-1185">Reference proteome</keyword>
<evidence type="ECO:0000256" key="2">
    <source>
        <dbReference type="ARBA" id="ARBA00022490"/>
    </source>
</evidence>
<comment type="function">
    <text evidence="4">Required for the assembly of mitochondrial cytochrome c oxidase.</text>
</comment>
<accession>A0A317XQY6</accession>
<evidence type="ECO:0000256" key="7">
    <source>
        <dbReference type="SAM" id="SignalP"/>
    </source>
</evidence>
<gene>
    <name evidence="9" type="ORF">BCV70DRAFT_200635</name>
</gene>
<evidence type="ECO:0000259" key="8">
    <source>
        <dbReference type="Pfam" id="PF06747"/>
    </source>
</evidence>
<dbReference type="STRING" id="1882483.A0A317XQY6"/>
<dbReference type="OrthoDB" id="268594at2759"/>
<dbReference type="InParanoid" id="A0A317XQY6"/>
<proteinExistence type="inferred from homology"/>
<keyword evidence="7" id="KW-0732">Signal</keyword>
<evidence type="ECO:0000256" key="3">
    <source>
        <dbReference type="ARBA" id="ARBA00023157"/>
    </source>
</evidence>
<feature type="compositionally biased region" description="Polar residues" evidence="6">
    <location>
        <begin position="163"/>
        <end position="172"/>
    </location>
</feature>
<dbReference type="PANTHER" id="PTHR21107">
    <property type="entry name" value="CYTOCHROME C OXIDASE ASSEMBLY PROTEIN COX19"/>
    <property type="match status" value="1"/>
</dbReference>
<dbReference type="Proteomes" id="UP000246740">
    <property type="component" value="Unassembled WGS sequence"/>
</dbReference>